<dbReference type="Gene3D" id="3.30.1370.130">
    <property type="match status" value="1"/>
</dbReference>
<dbReference type="PRINTS" id="PR00811">
    <property type="entry name" value="BCTERIALGSPD"/>
</dbReference>
<evidence type="ECO:0000256" key="6">
    <source>
        <dbReference type="RuleBase" id="RU004003"/>
    </source>
</evidence>
<evidence type="ECO:0000256" key="2">
    <source>
        <dbReference type="ARBA" id="ARBA00022448"/>
    </source>
</evidence>
<reference evidence="10" key="1">
    <citation type="journal article" date="2019" name="Int. J. Syst. Evol. Microbiol.">
        <title>The Global Catalogue of Microorganisms (GCM) 10K type strain sequencing project: providing services to taxonomists for standard genome sequencing and annotation.</title>
        <authorList>
            <consortium name="The Broad Institute Genomics Platform"/>
            <consortium name="The Broad Institute Genome Sequencing Center for Infectious Disease"/>
            <person name="Wu L."/>
            <person name="Ma J."/>
        </authorList>
    </citation>
    <scope>NUCLEOTIDE SEQUENCE [LARGE SCALE GENOMIC DNA]</scope>
    <source>
        <strain evidence="10">JCM 17759</strain>
    </source>
</reference>
<evidence type="ECO:0000256" key="3">
    <source>
        <dbReference type="ARBA" id="ARBA00022729"/>
    </source>
</evidence>
<dbReference type="PROSITE" id="PS00875">
    <property type="entry name" value="T2SP_D"/>
    <property type="match status" value="1"/>
</dbReference>
<evidence type="ECO:0000256" key="1">
    <source>
        <dbReference type="ARBA" id="ARBA00004370"/>
    </source>
</evidence>
<dbReference type="InterPro" id="IPR011662">
    <property type="entry name" value="Secretin/TonB_short_N"/>
</dbReference>
<feature type="region of interest" description="Disordered" evidence="7">
    <location>
        <begin position="87"/>
        <end position="117"/>
    </location>
</feature>
<evidence type="ECO:0000256" key="7">
    <source>
        <dbReference type="SAM" id="MobiDB-lite"/>
    </source>
</evidence>
<dbReference type="SMART" id="SM00965">
    <property type="entry name" value="STN"/>
    <property type="match status" value="1"/>
</dbReference>
<comment type="caution">
    <text evidence="9">The sequence shown here is derived from an EMBL/GenBank/DDBJ whole genome shotgun (WGS) entry which is preliminary data.</text>
</comment>
<dbReference type="Pfam" id="PF00263">
    <property type="entry name" value="Secretin"/>
    <property type="match status" value="1"/>
</dbReference>
<evidence type="ECO:0000259" key="8">
    <source>
        <dbReference type="SMART" id="SM00965"/>
    </source>
</evidence>
<evidence type="ECO:0000313" key="9">
    <source>
        <dbReference type="EMBL" id="GAA4449012.1"/>
    </source>
</evidence>
<dbReference type="PANTHER" id="PTHR30332">
    <property type="entry name" value="PROBABLE GENERAL SECRETION PATHWAY PROTEIN D"/>
    <property type="match status" value="1"/>
</dbReference>
<dbReference type="InterPro" id="IPR001775">
    <property type="entry name" value="GspD/PilQ"/>
</dbReference>
<evidence type="ECO:0000313" key="10">
    <source>
        <dbReference type="Proteomes" id="UP001500840"/>
    </source>
</evidence>
<comment type="subcellular location">
    <subcellularLocation>
        <location evidence="1">Membrane</location>
    </subcellularLocation>
</comment>
<evidence type="ECO:0000256" key="4">
    <source>
        <dbReference type="ARBA" id="ARBA00023136"/>
    </source>
</evidence>
<protein>
    <recommendedName>
        <fullName evidence="8">Secretin/TonB short N-terminal domain-containing protein</fullName>
    </recommendedName>
</protein>
<keyword evidence="2" id="KW-0813">Transport</keyword>
<keyword evidence="3" id="KW-0732">Signal</keyword>
<dbReference type="InterPro" id="IPR050810">
    <property type="entry name" value="Bact_Secretion_Sys_Channel"/>
</dbReference>
<sequence>MNFAPSTAFITLVTAIVISGCQTKEKRNEIQLHSQSVLADPFFQLPAGALPKPKRVAHHAIQHESLIESLPVGYSLPQNKSRITSLGPTISKGFRQQSSTSAAEQVTASEDASQEPQVVRASYGDLADEAFDAQPIDAHTAEAPLLQPAPLLHDAFVETDVRQAIQSLAEQAGISVIIDDQVRGSVTAVIEGESFERALRKILLPLGYRWRQDGDEYYVGLPEPGSALFPFLAERYIYEARHRTPESLKSQLPERHLQFVRIMGQGGKLAIEAPPITAHQILRELEETDKVVPQVILEALVCVYSPETNYRFGFDVHQGMKLDGGNAGSFALDGLGIAGQYGPAGFNSQLNDFRFTSALLRALEQKGHVKIRAAPRVTTEDGKKAEIHIGRESFFSVQPSGNGVFYRQDIQKVDSGIMLELTPEIRAPHVTIHIDRAEVSEDIRSDETQANAYDQFPVINRRRVSTSVHVMDGQTIVIGGLTQRQKVDQVNKLPFLGDVPYMGRLFQRIERREQEAEVAIFISPRIVYQDEPYEDETFCPTNFDPNAIRYGDDGGQW</sequence>
<feature type="compositionally biased region" description="Polar residues" evidence="7">
    <location>
        <begin position="87"/>
        <end position="116"/>
    </location>
</feature>
<name>A0ABP8MFB1_9BACT</name>
<dbReference type="InterPro" id="IPR004845">
    <property type="entry name" value="T2SS_GspD_CS"/>
</dbReference>
<dbReference type="RefSeq" id="WP_345320495.1">
    <property type="nucleotide sequence ID" value="NZ_BAABGA010000017.1"/>
</dbReference>
<gene>
    <name evidence="9" type="ORF">GCM10023156_12990</name>
</gene>
<proteinExistence type="inferred from homology"/>
<keyword evidence="10" id="KW-1185">Reference proteome</keyword>
<dbReference type="PANTHER" id="PTHR30332:SF24">
    <property type="entry name" value="SECRETIN GSPD-RELATED"/>
    <property type="match status" value="1"/>
</dbReference>
<dbReference type="EMBL" id="BAABGA010000017">
    <property type="protein sequence ID" value="GAA4449012.1"/>
    <property type="molecule type" value="Genomic_DNA"/>
</dbReference>
<comment type="similarity">
    <text evidence="6">Belongs to the bacterial secretin family.</text>
</comment>
<dbReference type="Proteomes" id="UP001500840">
    <property type="component" value="Unassembled WGS sequence"/>
</dbReference>
<keyword evidence="5" id="KW-0998">Cell outer membrane</keyword>
<dbReference type="InterPro" id="IPR004846">
    <property type="entry name" value="T2SS/T3SS_dom"/>
</dbReference>
<organism evidence="9 10">
    <name type="scientific">Novipirellula rosea</name>
    <dbReference type="NCBI Taxonomy" id="1031540"/>
    <lineage>
        <taxon>Bacteria</taxon>
        <taxon>Pseudomonadati</taxon>
        <taxon>Planctomycetota</taxon>
        <taxon>Planctomycetia</taxon>
        <taxon>Pirellulales</taxon>
        <taxon>Pirellulaceae</taxon>
        <taxon>Novipirellula</taxon>
    </lineage>
</organism>
<keyword evidence="4" id="KW-0472">Membrane</keyword>
<feature type="domain" description="Secretin/TonB short N-terminal" evidence="8">
    <location>
        <begin position="174"/>
        <end position="222"/>
    </location>
</feature>
<accession>A0ABP8MFB1</accession>
<evidence type="ECO:0000256" key="5">
    <source>
        <dbReference type="ARBA" id="ARBA00023237"/>
    </source>
</evidence>